<organism evidence="1 2">
    <name type="scientific">Micromonospora reichwaldensis</name>
    <dbReference type="NCBI Taxonomy" id="3075516"/>
    <lineage>
        <taxon>Bacteria</taxon>
        <taxon>Bacillati</taxon>
        <taxon>Actinomycetota</taxon>
        <taxon>Actinomycetes</taxon>
        <taxon>Micromonosporales</taxon>
        <taxon>Micromonosporaceae</taxon>
        <taxon>Micromonospora</taxon>
    </lineage>
</organism>
<keyword evidence="2" id="KW-1185">Reference proteome</keyword>
<proteinExistence type="predicted"/>
<evidence type="ECO:0000313" key="1">
    <source>
        <dbReference type="EMBL" id="MDT0530389.1"/>
    </source>
</evidence>
<dbReference type="Pfam" id="PF08734">
    <property type="entry name" value="GYD"/>
    <property type="match status" value="1"/>
</dbReference>
<dbReference type="Proteomes" id="UP001180973">
    <property type="component" value="Unassembled WGS sequence"/>
</dbReference>
<dbReference type="InterPro" id="IPR014845">
    <property type="entry name" value="GYD/TTHA1554"/>
</dbReference>
<accession>A0ABU2WYW4</accession>
<protein>
    <submittedName>
        <fullName evidence="1">GYD domain-containing protein</fullName>
    </submittedName>
</protein>
<dbReference type="EMBL" id="JAVRFL010000016">
    <property type="protein sequence ID" value="MDT0530389.1"/>
    <property type="molecule type" value="Genomic_DNA"/>
</dbReference>
<gene>
    <name evidence="1" type="ORF">RM555_15465</name>
</gene>
<reference evidence="1" key="1">
    <citation type="submission" date="2023-09" db="EMBL/GenBank/DDBJ databases">
        <title>30 novel species of actinomycetes from the DSMZ collection.</title>
        <authorList>
            <person name="Nouioui I."/>
        </authorList>
    </citation>
    <scope>NUCLEOTIDE SEQUENCE</scope>
    <source>
        <strain evidence="1">DSM 115977</strain>
    </source>
</reference>
<sequence>MTKFLFMATYTVEGINGLMKEGGTRRAEVIRALVENTGGRVESFHFGLGPHDAYVICDLPDQQTAVALATTIRAAGGLDTRVNPLLTPEDMDGALQLNMPYRPPGG</sequence>
<dbReference type="RefSeq" id="WP_311412393.1">
    <property type="nucleotide sequence ID" value="NZ_JAVRFL010000016.1"/>
</dbReference>
<name>A0ABU2WYW4_9ACTN</name>
<evidence type="ECO:0000313" key="2">
    <source>
        <dbReference type="Proteomes" id="UP001180973"/>
    </source>
</evidence>
<comment type="caution">
    <text evidence="1">The sequence shown here is derived from an EMBL/GenBank/DDBJ whole genome shotgun (WGS) entry which is preliminary data.</text>
</comment>